<accession>A0A2R6S3W6</accession>
<dbReference type="Proteomes" id="UP000186601">
    <property type="component" value="Unassembled WGS sequence"/>
</dbReference>
<feature type="region of interest" description="Disordered" evidence="1">
    <location>
        <begin position="821"/>
        <end position="928"/>
    </location>
</feature>
<feature type="compositionally biased region" description="Low complexity" evidence="1">
    <location>
        <begin position="92"/>
        <end position="106"/>
    </location>
</feature>
<feature type="compositionally biased region" description="Acidic residues" evidence="1">
    <location>
        <begin position="408"/>
        <end position="426"/>
    </location>
</feature>
<dbReference type="PANTHER" id="PTHR37283:SF1">
    <property type="entry name" value="PH DOMAIN-CONTAINING PROTEIN YHR131C"/>
    <property type="match status" value="1"/>
</dbReference>
<feature type="compositionally biased region" description="Low complexity" evidence="1">
    <location>
        <begin position="864"/>
        <end position="924"/>
    </location>
</feature>
<proteinExistence type="predicted"/>
<evidence type="ECO:0000259" key="2">
    <source>
        <dbReference type="SMART" id="SM00233"/>
    </source>
</evidence>
<feature type="region of interest" description="Disordered" evidence="1">
    <location>
        <begin position="229"/>
        <end position="317"/>
    </location>
</feature>
<feature type="compositionally biased region" description="Pro residues" evidence="1">
    <location>
        <begin position="364"/>
        <end position="375"/>
    </location>
</feature>
<evidence type="ECO:0000313" key="3">
    <source>
        <dbReference type="EMBL" id="PSS36984.1"/>
    </source>
</evidence>
<dbReference type="SUPFAM" id="SSF50729">
    <property type="entry name" value="PH domain-like"/>
    <property type="match status" value="1"/>
</dbReference>
<feature type="compositionally biased region" description="Low complexity" evidence="1">
    <location>
        <begin position="121"/>
        <end position="135"/>
    </location>
</feature>
<comment type="caution">
    <text evidence="3">The sequence shown here is derived from an EMBL/GenBank/DDBJ whole genome shotgun (WGS) entry which is preliminary data.</text>
</comment>
<protein>
    <recommendedName>
        <fullName evidence="2">PH domain-containing protein</fullName>
    </recommendedName>
</protein>
<feature type="compositionally biased region" description="Low complexity" evidence="1">
    <location>
        <begin position="246"/>
        <end position="264"/>
    </location>
</feature>
<feature type="compositionally biased region" description="Polar residues" evidence="1">
    <location>
        <begin position="789"/>
        <end position="799"/>
    </location>
</feature>
<feature type="compositionally biased region" description="Polar residues" evidence="1">
    <location>
        <begin position="273"/>
        <end position="303"/>
    </location>
</feature>
<reference evidence="3 4" key="1">
    <citation type="submission" date="2018-02" db="EMBL/GenBank/DDBJ databases">
        <title>Genome sequence of the basidiomycete white-rot fungus Phlebia centrifuga.</title>
        <authorList>
            <person name="Granchi Z."/>
            <person name="Peng M."/>
            <person name="de Vries R.P."/>
            <person name="Hilden K."/>
            <person name="Makela M.R."/>
            <person name="Grigoriev I."/>
            <person name="Riley R."/>
        </authorList>
    </citation>
    <scope>NUCLEOTIDE SEQUENCE [LARGE SCALE GENOMIC DNA]</scope>
    <source>
        <strain evidence="3 4">FBCC195</strain>
    </source>
</reference>
<organism evidence="3 4">
    <name type="scientific">Hermanssonia centrifuga</name>
    <dbReference type="NCBI Taxonomy" id="98765"/>
    <lineage>
        <taxon>Eukaryota</taxon>
        <taxon>Fungi</taxon>
        <taxon>Dikarya</taxon>
        <taxon>Basidiomycota</taxon>
        <taxon>Agaricomycotina</taxon>
        <taxon>Agaricomycetes</taxon>
        <taxon>Polyporales</taxon>
        <taxon>Meruliaceae</taxon>
        <taxon>Hermanssonia</taxon>
    </lineage>
</organism>
<dbReference type="Gene3D" id="2.30.29.30">
    <property type="entry name" value="Pleckstrin-homology domain (PH domain)/Phosphotyrosine-binding domain (PTB)"/>
    <property type="match status" value="2"/>
</dbReference>
<dbReference type="EMBL" id="MLYV02000089">
    <property type="protein sequence ID" value="PSS36984.1"/>
    <property type="molecule type" value="Genomic_DNA"/>
</dbReference>
<feature type="domain" description="PH" evidence="2">
    <location>
        <begin position="687"/>
        <end position="989"/>
    </location>
</feature>
<dbReference type="InterPro" id="IPR001849">
    <property type="entry name" value="PH_domain"/>
</dbReference>
<feature type="compositionally biased region" description="Polar residues" evidence="1">
    <location>
        <begin position="229"/>
        <end position="239"/>
    </location>
</feature>
<dbReference type="SMART" id="SM00233">
    <property type="entry name" value="PH"/>
    <property type="match status" value="1"/>
</dbReference>
<feature type="compositionally biased region" description="Polar residues" evidence="1">
    <location>
        <begin position="849"/>
        <end position="863"/>
    </location>
</feature>
<sequence>MSTRIVTVEDPPRSVSVMDMRSNNPFLTRTSMFFKKVSYLKNVRRKSDERKSAGGFPRNARSVELGTKAFGMSQPILGVSTDHCMTDAGDLSDPSSTVSDSPTNTNMSKPSEVTKAHTSKTPAANADTASRADAPNGLPSLSPQQPSTKPVVDGLPPVGDGHLFSNELNGYLTDTAFSKQSSSATSNITIAPVTDVGIVESDSHGSDQTFHSATEHIVVSSSVEATFSNTPSFTDRALTSSPPPLDETSPSPSSPSVSRKVNPSTPRNPFITLDTTSAQSRAQSLPSRNLLSPNATPSLSSTPLIVPTSPVDSEATVTPRAIHPRLASLPPPMMARYATQGSARLTPSLGPRQPPMPILNLPTLPLPTPRTPPPTAAQTQSPARLRGVPALPLRGPSEFAQADHDNAGLDDMEEMDEDDGEGDDELPAAHLSDEDDDSPQHEVPMMGRRLRSPLPPSLSRSPRLPALPPVDTSSFSVPFRLLTPTGTVTARPDTVYLTPSEPIPTDILRTPIQSIRKSPAFAAAITDYFTSQQPESSDDATYTPRPRDAMDGLVAPRTVPMPNTSPRPGLYHQGSKSMVDLLSMSRKGKEKEPTEAEKRISRAPDYAMATSRDTPENEADVSAVAAKTADVPMTPPLRRQRSLPMYNTATEPPPYPSFLPQRPHAPLLYIQPREEEGREQLPKYANTIYLSAIMPRKLEFTAPGQQAKDRKWKRALCVLEGTIFKVYRVHGGVVEDWWERAVGVGDRTSVDPSAMGASGTIRVSAVREPERGERERKGEASPWPDATAANAQGSSSMAGPSSHPPASRSKLHLAASLLHPSRSHASKLGISSNSNSRSRLSLDTRQEGSRTSASSMPPRQSLDSSRPARSTSASSSRLTSSNPPSDSSTSPTSLSTSPTSSSLSGRSTSATSHFSGSSSGCTVSQEPDNKDLNRAYTLQNAESGLASDYTKRKNVIRVRMEGEQFLLQAKDVPAVIEWIEGIQAATNIALDLDDRPMPKGPIFPRGVGGSSNRGADVVVEGLAAQKAKVKITPLLHPRGQPVD</sequence>
<keyword evidence="4" id="KW-1185">Reference proteome</keyword>
<feature type="region of interest" description="Disordered" evidence="1">
    <location>
        <begin position="81"/>
        <end position="160"/>
    </location>
</feature>
<name>A0A2R6S3W6_9APHY</name>
<dbReference type="PANTHER" id="PTHR37283">
    <property type="entry name" value="PH DOMAIN-CONTAINING PROTEIN YHR131C"/>
    <property type="match status" value="1"/>
</dbReference>
<feature type="region of interest" description="Disordered" evidence="1">
    <location>
        <begin position="749"/>
        <end position="809"/>
    </location>
</feature>
<gene>
    <name evidence="3" type="ORF">PHLCEN_2v1200</name>
</gene>
<feature type="region of interest" description="Disordered" evidence="1">
    <location>
        <begin position="553"/>
        <end position="574"/>
    </location>
</feature>
<feature type="compositionally biased region" description="Polar residues" evidence="1">
    <location>
        <begin position="139"/>
        <end position="148"/>
    </location>
</feature>
<feature type="compositionally biased region" description="Basic and acidic residues" evidence="1">
    <location>
        <begin position="765"/>
        <end position="779"/>
    </location>
</feature>
<dbReference type="AlphaFoldDB" id="A0A2R6S3W6"/>
<dbReference type="OrthoDB" id="5865767at2759"/>
<evidence type="ECO:0000313" key="4">
    <source>
        <dbReference type="Proteomes" id="UP000186601"/>
    </source>
</evidence>
<dbReference type="InterPro" id="IPR011993">
    <property type="entry name" value="PH-like_dom_sf"/>
</dbReference>
<feature type="region of interest" description="Disordered" evidence="1">
    <location>
        <begin position="344"/>
        <end position="477"/>
    </location>
</feature>
<evidence type="ECO:0000256" key="1">
    <source>
        <dbReference type="SAM" id="MobiDB-lite"/>
    </source>
</evidence>
<dbReference type="STRING" id="98765.A0A2R6S3W6"/>